<accession>A0AC60QW32</accession>
<keyword evidence="2" id="KW-1185">Reference proteome</keyword>
<protein>
    <submittedName>
        <fullName evidence="1">Uncharacterized protein</fullName>
    </submittedName>
</protein>
<gene>
    <name evidence="1" type="ORF">HPB47_014457</name>
</gene>
<organism evidence="1 2">
    <name type="scientific">Ixodes persulcatus</name>
    <name type="common">Taiga tick</name>
    <dbReference type="NCBI Taxonomy" id="34615"/>
    <lineage>
        <taxon>Eukaryota</taxon>
        <taxon>Metazoa</taxon>
        <taxon>Ecdysozoa</taxon>
        <taxon>Arthropoda</taxon>
        <taxon>Chelicerata</taxon>
        <taxon>Arachnida</taxon>
        <taxon>Acari</taxon>
        <taxon>Parasitiformes</taxon>
        <taxon>Ixodida</taxon>
        <taxon>Ixodoidea</taxon>
        <taxon>Ixodidae</taxon>
        <taxon>Ixodinae</taxon>
        <taxon>Ixodes</taxon>
    </lineage>
</organism>
<comment type="caution">
    <text evidence="1">The sequence shown here is derived from an EMBL/GenBank/DDBJ whole genome shotgun (WGS) entry which is preliminary data.</text>
</comment>
<sequence>MRLALVLALLGASSVVATASDQSVQTSSGLLNGVRTKISNLGYVRQFLGVPYAQSPIGQLRFAPPFALGEDAASRRLDSSRHGPSCYQPPHMKEVISEILDTDSEEMSEDCLMLNVYVPEVKATDRLPVIVWLPGEGFDYAMARHFDGSYLALQGKVIVVTVNYRVSAFGFLSALTADAPGNVGLLDQRMALKWVKRNVAHFGGNPGKVTLMGRFTGSMSASIHLASPIKERLFEKVVLQSGIAVGDYVFDSAPLNVTSKLAHAVGCHRDSVADMVTCLQGVPAAELLNNSLRTGLSFRPIFDGELIVEEPMAAVKKGRHQAVDVIIGTNQHEGSLCLLTLQHLQSNFYNRLVKDQLTIEDLDEMVRYHVHDFTKNEHEALAKLVLHEYRYQHAKEGLRSQYVHFCGDMYIASQTEQMARLLSQRKRGSVYLYQFAHRPSFSAQPDFLGAAHGDDVLFSMGLVLKQRDITKQEALLSKRMSLSLGSFALKSNPSLVDDLNWPEYNQESQHVMYFTTERSVARRSKLDRATSFWQEIVPLVESKFISLAIYQPAISGRAMAITSSKSFVIEREQLGSSKLSQMLTSPERPMAAKQTAIYIVVAMAVCNVVLLVVSVVSITMLCRPQSRYHSLRKH</sequence>
<proteinExistence type="predicted"/>
<name>A0AC60QW32_IXOPE</name>
<evidence type="ECO:0000313" key="1">
    <source>
        <dbReference type="EMBL" id="KAG0443852.1"/>
    </source>
</evidence>
<dbReference type="EMBL" id="JABSTQ010002809">
    <property type="protein sequence ID" value="KAG0443852.1"/>
    <property type="molecule type" value="Genomic_DNA"/>
</dbReference>
<dbReference type="Proteomes" id="UP000805193">
    <property type="component" value="Unassembled WGS sequence"/>
</dbReference>
<evidence type="ECO:0000313" key="2">
    <source>
        <dbReference type="Proteomes" id="UP000805193"/>
    </source>
</evidence>
<reference evidence="1 2" key="1">
    <citation type="journal article" date="2020" name="Cell">
        <title>Large-Scale Comparative Analyses of Tick Genomes Elucidate Their Genetic Diversity and Vector Capacities.</title>
        <authorList>
            <consortium name="Tick Genome and Microbiome Consortium (TIGMIC)"/>
            <person name="Jia N."/>
            <person name="Wang J."/>
            <person name="Shi W."/>
            <person name="Du L."/>
            <person name="Sun Y."/>
            <person name="Zhan W."/>
            <person name="Jiang J.F."/>
            <person name="Wang Q."/>
            <person name="Zhang B."/>
            <person name="Ji P."/>
            <person name="Bell-Sakyi L."/>
            <person name="Cui X.M."/>
            <person name="Yuan T.T."/>
            <person name="Jiang B.G."/>
            <person name="Yang W.F."/>
            <person name="Lam T.T."/>
            <person name="Chang Q.C."/>
            <person name="Ding S.J."/>
            <person name="Wang X.J."/>
            <person name="Zhu J.G."/>
            <person name="Ruan X.D."/>
            <person name="Zhao L."/>
            <person name="Wei J.T."/>
            <person name="Ye R.Z."/>
            <person name="Que T.C."/>
            <person name="Du C.H."/>
            <person name="Zhou Y.H."/>
            <person name="Cheng J.X."/>
            <person name="Dai P.F."/>
            <person name="Guo W.B."/>
            <person name="Han X.H."/>
            <person name="Huang E.J."/>
            <person name="Li L.F."/>
            <person name="Wei W."/>
            <person name="Gao Y.C."/>
            <person name="Liu J.Z."/>
            <person name="Shao H.Z."/>
            <person name="Wang X."/>
            <person name="Wang C.C."/>
            <person name="Yang T.C."/>
            <person name="Huo Q.B."/>
            <person name="Li W."/>
            <person name="Chen H.Y."/>
            <person name="Chen S.E."/>
            <person name="Zhou L.G."/>
            <person name="Ni X.B."/>
            <person name="Tian J.H."/>
            <person name="Sheng Y."/>
            <person name="Liu T."/>
            <person name="Pan Y.S."/>
            <person name="Xia L.Y."/>
            <person name="Li J."/>
            <person name="Zhao F."/>
            <person name="Cao W.C."/>
        </authorList>
    </citation>
    <scope>NUCLEOTIDE SEQUENCE [LARGE SCALE GENOMIC DNA]</scope>
    <source>
        <strain evidence="1">Iper-2018</strain>
    </source>
</reference>